<dbReference type="AlphaFoldDB" id="A0A4R6TSC7"/>
<name>A0A4R6TSC7_9BACI</name>
<organism evidence="2 3">
    <name type="scientific">Aureibacillus halotolerans</name>
    <dbReference type="NCBI Taxonomy" id="1508390"/>
    <lineage>
        <taxon>Bacteria</taxon>
        <taxon>Bacillati</taxon>
        <taxon>Bacillota</taxon>
        <taxon>Bacilli</taxon>
        <taxon>Bacillales</taxon>
        <taxon>Bacillaceae</taxon>
        <taxon>Aureibacillus</taxon>
    </lineage>
</organism>
<dbReference type="OrthoDB" id="9798161at2"/>
<dbReference type="Pfam" id="PF01797">
    <property type="entry name" value="Y1_Tnp"/>
    <property type="match status" value="1"/>
</dbReference>
<dbReference type="SMART" id="SM01321">
    <property type="entry name" value="Y1_Tnp"/>
    <property type="match status" value="1"/>
</dbReference>
<feature type="domain" description="Transposase IS200-like" evidence="1">
    <location>
        <begin position="11"/>
        <end position="130"/>
    </location>
</feature>
<gene>
    <name evidence="2" type="ORF">EV213_12114</name>
</gene>
<dbReference type="RefSeq" id="WP_133581879.1">
    <property type="nucleotide sequence ID" value="NZ_SNYJ01000021.1"/>
</dbReference>
<evidence type="ECO:0000259" key="1">
    <source>
        <dbReference type="SMART" id="SM01321"/>
    </source>
</evidence>
<comment type="caution">
    <text evidence="2">The sequence shown here is derived from an EMBL/GenBank/DDBJ whole genome shotgun (WGS) entry which is preliminary data.</text>
</comment>
<dbReference type="PANTHER" id="PTHR33360">
    <property type="entry name" value="TRANSPOSASE FOR INSERTION SEQUENCE ELEMENT IS200"/>
    <property type="match status" value="1"/>
</dbReference>
<dbReference type="GO" id="GO:0006313">
    <property type="term" value="P:DNA transposition"/>
    <property type="evidence" value="ECO:0007669"/>
    <property type="project" value="InterPro"/>
</dbReference>
<accession>A0A4R6TSC7</accession>
<dbReference type="Gene3D" id="3.30.70.1290">
    <property type="entry name" value="Transposase IS200-like"/>
    <property type="match status" value="1"/>
</dbReference>
<evidence type="ECO:0000313" key="3">
    <source>
        <dbReference type="Proteomes" id="UP000295632"/>
    </source>
</evidence>
<dbReference type="GO" id="GO:0003677">
    <property type="term" value="F:DNA binding"/>
    <property type="evidence" value="ECO:0007669"/>
    <property type="project" value="InterPro"/>
</dbReference>
<dbReference type="InterPro" id="IPR002686">
    <property type="entry name" value="Transposase_17"/>
</dbReference>
<sequence length="143" mass="16589">MAGYKKSSHPVYDIKYHVIWVTKYRYKVLKGPIAVKVRELIRQGCEARGIFILQGSVGKDHIHLLLSCPPSIAPSKIMHYLKGRSSRLLQDQFPDLKKKYWGQHLWARGYFCATVGTVDEETIRNYIANQLNDEKEDIIKIEE</sequence>
<protein>
    <submittedName>
        <fullName evidence="2">Putative transposase</fullName>
    </submittedName>
</protein>
<keyword evidence="3" id="KW-1185">Reference proteome</keyword>
<dbReference type="Proteomes" id="UP000295632">
    <property type="component" value="Unassembled WGS sequence"/>
</dbReference>
<reference evidence="2 3" key="1">
    <citation type="submission" date="2019-03" db="EMBL/GenBank/DDBJ databases">
        <title>Genomic Encyclopedia of Type Strains, Phase IV (KMG-IV): sequencing the most valuable type-strain genomes for metagenomic binning, comparative biology and taxonomic classification.</title>
        <authorList>
            <person name="Goeker M."/>
        </authorList>
    </citation>
    <scope>NUCLEOTIDE SEQUENCE [LARGE SCALE GENOMIC DNA]</scope>
    <source>
        <strain evidence="2 3">DSM 28697</strain>
    </source>
</reference>
<dbReference type="InterPro" id="IPR036515">
    <property type="entry name" value="Transposase_17_sf"/>
</dbReference>
<dbReference type="SUPFAM" id="SSF143422">
    <property type="entry name" value="Transposase IS200-like"/>
    <property type="match status" value="1"/>
</dbReference>
<proteinExistence type="predicted"/>
<dbReference type="EMBL" id="SNYJ01000021">
    <property type="protein sequence ID" value="TDQ35397.1"/>
    <property type="molecule type" value="Genomic_DNA"/>
</dbReference>
<dbReference type="NCBIfam" id="NF033573">
    <property type="entry name" value="transpos_IS200"/>
    <property type="match status" value="1"/>
</dbReference>
<evidence type="ECO:0000313" key="2">
    <source>
        <dbReference type="EMBL" id="TDQ35397.1"/>
    </source>
</evidence>
<dbReference type="PANTHER" id="PTHR33360:SF2">
    <property type="entry name" value="TRANSPOSASE FOR INSERTION SEQUENCE ELEMENT IS200"/>
    <property type="match status" value="1"/>
</dbReference>
<dbReference type="GO" id="GO:0004803">
    <property type="term" value="F:transposase activity"/>
    <property type="evidence" value="ECO:0007669"/>
    <property type="project" value="InterPro"/>
</dbReference>